<dbReference type="Pfam" id="PF17820">
    <property type="entry name" value="PDZ_6"/>
    <property type="match status" value="1"/>
</dbReference>
<dbReference type="InterPro" id="IPR041489">
    <property type="entry name" value="PDZ_6"/>
</dbReference>
<evidence type="ECO:0000259" key="3">
    <source>
        <dbReference type="PROSITE" id="PS50106"/>
    </source>
</evidence>
<comment type="caution">
    <text evidence="4">The sequence shown here is derived from an EMBL/GenBank/DDBJ whole genome shotgun (WGS) entry which is preliminary data.</text>
</comment>
<organism evidence="4 5">
    <name type="scientific">Sciurus carolinensis</name>
    <name type="common">Eastern gray squirrel</name>
    <dbReference type="NCBI Taxonomy" id="30640"/>
    <lineage>
        <taxon>Eukaryota</taxon>
        <taxon>Metazoa</taxon>
        <taxon>Chordata</taxon>
        <taxon>Craniata</taxon>
        <taxon>Vertebrata</taxon>
        <taxon>Euteleostomi</taxon>
        <taxon>Mammalia</taxon>
        <taxon>Eutheria</taxon>
        <taxon>Euarchontoglires</taxon>
        <taxon>Glires</taxon>
        <taxon>Rodentia</taxon>
        <taxon>Sciuromorpha</taxon>
        <taxon>Sciuridae</taxon>
        <taxon>Sciurinae</taxon>
        <taxon>Sciurini</taxon>
        <taxon>Sciurus</taxon>
    </lineage>
</organism>
<dbReference type="GO" id="GO:0030160">
    <property type="term" value="F:synaptic receptor adaptor activity"/>
    <property type="evidence" value="ECO:0007669"/>
    <property type="project" value="TreeGrafter"/>
</dbReference>
<feature type="chain" id="PRO_5041461763" evidence="2">
    <location>
        <begin position="20"/>
        <end position="581"/>
    </location>
</feature>
<dbReference type="AlphaFoldDB" id="A0AA41MRV7"/>
<dbReference type="PROSITE" id="PS50106">
    <property type="entry name" value="PDZ"/>
    <property type="match status" value="1"/>
</dbReference>
<dbReference type="CDD" id="cd06746">
    <property type="entry name" value="PDZ_SHANK1_3-like"/>
    <property type="match status" value="1"/>
</dbReference>
<dbReference type="InterPro" id="IPR051569">
    <property type="entry name" value="SHANK"/>
</dbReference>
<dbReference type="GO" id="GO:0014069">
    <property type="term" value="C:postsynaptic density"/>
    <property type="evidence" value="ECO:0007669"/>
    <property type="project" value="TreeGrafter"/>
</dbReference>
<evidence type="ECO:0000256" key="1">
    <source>
        <dbReference type="SAM" id="MobiDB-lite"/>
    </source>
</evidence>
<dbReference type="Proteomes" id="UP001166674">
    <property type="component" value="Unassembled WGS sequence"/>
</dbReference>
<feature type="signal peptide" evidence="2">
    <location>
        <begin position="1"/>
        <end position="19"/>
    </location>
</feature>
<evidence type="ECO:0000313" key="4">
    <source>
        <dbReference type="EMBL" id="MBZ3876833.1"/>
    </source>
</evidence>
<accession>A0AA41MRV7</accession>
<dbReference type="InterPro" id="IPR036034">
    <property type="entry name" value="PDZ_sf"/>
</dbReference>
<feature type="domain" description="PDZ" evidence="3">
    <location>
        <begin position="165"/>
        <end position="259"/>
    </location>
</feature>
<evidence type="ECO:0000256" key="2">
    <source>
        <dbReference type="SAM" id="SignalP"/>
    </source>
</evidence>
<feature type="region of interest" description="Disordered" evidence="1">
    <location>
        <begin position="262"/>
        <end position="281"/>
    </location>
</feature>
<dbReference type="SMART" id="SM00228">
    <property type="entry name" value="PDZ"/>
    <property type="match status" value="1"/>
</dbReference>
<evidence type="ECO:0000313" key="5">
    <source>
        <dbReference type="Proteomes" id="UP001166674"/>
    </source>
</evidence>
<gene>
    <name evidence="4" type="ORF">SUZIE_139950</name>
</gene>
<reference evidence="4" key="1">
    <citation type="submission" date="2020-03" db="EMBL/GenBank/DDBJ databases">
        <title>Studies in the Genomics of Life Span.</title>
        <authorList>
            <person name="Glass D."/>
        </authorList>
    </citation>
    <scope>NUCLEOTIDE SEQUENCE</scope>
    <source>
        <strain evidence="4">SUZIE</strain>
        <tissue evidence="4">Muscle</tissue>
    </source>
</reference>
<dbReference type="GO" id="GO:0045211">
    <property type="term" value="C:postsynaptic membrane"/>
    <property type="evidence" value="ECO:0007669"/>
    <property type="project" value="TreeGrafter"/>
</dbReference>
<dbReference type="GO" id="GO:0035255">
    <property type="term" value="F:ionotropic glutamate receptor binding"/>
    <property type="evidence" value="ECO:0007669"/>
    <property type="project" value="TreeGrafter"/>
</dbReference>
<dbReference type="PANTHER" id="PTHR24135:SF4">
    <property type="entry name" value="SH3 AND MULTIPLE ANKYRIN REPEAT DOMAINS PROTEIN 3"/>
    <property type="match status" value="1"/>
</dbReference>
<dbReference type="PANTHER" id="PTHR24135">
    <property type="entry name" value="SH3 AND MULTIPLE ANKYRIN REPEAT DOMAINS PROTEIN"/>
    <property type="match status" value="1"/>
</dbReference>
<dbReference type="EMBL" id="JAATJV010285099">
    <property type="protein sequence ID" value="MBZ3876833.1"/>
    <property type="molecule type" value="Genomic_DNA"/>
</dbReference>
<dbReference type="InterPro" id="IPR001478">
    <property type="entry name" value="PDZ"/>
</dbReference>
<name>A0AA41MRV7_SCICA</name>
<keyword evidence="5" id="KW-1185">Reference proteome</keyword>
<sequence length="581" mass="62833">MVLAKLLFLILLLITSSHQCKHAANQPLPPHPGTSAIGPRPINCHPVSLPELLTLPQPYKRTCIFRIKWKFSGDLLWTVTPCTSFIGAETQEGDPSSIEGPLHPLSQSFSPSYAFSSAGYPATITSQLLGCETREDQTKRLFRHYTMGSYGSLTSHSDYDIDDKVAVLQKREHEGFGFVLRGAKAETPMEEFTPKRAFPVIQYLESVDVEGVAWRAGIRTGDFLIEVNSVNVVKVGHKQEVVLIRQGGNRLVMKVVSVTRKLEEDEAQRRAPPPPKRAPSTTLTLCSKSMTADLEELEKLDEILAAAAEPALRPDITDADWRAPHRWSARSTGRGHRADSPYANLGAFSASLFAPSKPQRHKRPLMKQLQVEDTLEHGALAVGSPGLVGGRFAREPSGDLDYGAGDGLGLALGAQAQFWALALARSGDLRNSVAPQCSCLGAPLRAAPPSADLPSLQLSRSIEERLLGASHTTSRDLLPFPVSALKPLVSGLSLGPSGSTFIHLLTRKPLDPSSPLVLTLAAREWVLASQAPSHSSTPMHSPDADHSGPLFVHVQTWDSERGTLASPAFSPQTPARIPVPA</sequence>
<keyword evidence="2" id="KW-0732">Signal</keyword>
<dbReference type="Gene3D" id="2.30.42.10">
    <property type="match status" value="1"/>
</dbReference>
<proteinExistence type="predicted"/>
<dbReference type="GO" id="GO:0043197">
    <property type="term" value="C:dendritic spine"/>
    <property type="evidence" value="ECO:0007669"/>
    <property type="project" value="TreeGrafter"/>
</dbReference>
<dbReference type="SUPFAM" id="SSF50156">
    <property type="entry name" value="PDZ domain-like"/>
    <property type="match status" value="1"/>
</dbReference>
<protein>
    <submittedName>
        <fullName evidence="4">SH3 and multiple ankyrin repeat domains protein 3</fullName>
    </submittedName>
</protein>
<dbReference type="FunFam" id="2.30.42.10:FF:000018">
    <property type="entry name" value="SH3 and multiple ankyrin repeat domains protein 2"/>
    <property type="match status" value="1"/>
</dbReference>